<dbReference type="KEGG" id="pbor:BSF38_04941"/>
<dbReference type="RefSeq" id="WP_076349725.1">
    <property type="nucleotide sequence ID" value="NZ_CP019082.1"/>
</dbReference>
<accession>A0A1U7CWR7</accession>
<evidence type="ECO:0000313" key="3">
    <source>
        <dbReference type="Proteomes" id="UP000186309"/>
    </source>
</evidence>
<evidence type="ECO:0000259" key="1">
    <source>
        <dbReference type="Pfam" id="PF12957"/>
    </source>
</evidence>
<feature type="domain" description="DUF3846" evidence="1">
    <location>
        <begin position="11"/>
        <end position="100"/>
    </location>
</feature>
<dbReference type="AlphaFoldDB" id="A0A1U7CWR7"/>
<sequence length="151" mass="16889">MGKKSIKRIVVLIVPVGGEPYPAEIKDGCDGWQEAIGSRSFDMVGVGPGVFIVCADDYHGLDDRPNGCGLYGPYFFVKVDANGHSRSLTEAQLEKCRRYWEARRHVAPPTPAEIDGSGKVFSFSLGSPEHDAYVRARRREAEDRRRFWESL</sequence>
<evidence type="ECO:0000313" key="2">
    <source>
        <dbReference type="EMBL" id="APW63375.1"/>
    </source>
</evidence>
<gene>
    <name evidence="2" type="ORF">BSF38_04941</name>
</gene>
<dbReference type="InterPro" id="IPR024559">
    <property type="entry name" value="DUF3846"/>
</dbReference>
<keyword evidence="3" id="KW-1185">Reference proteome</keyword>
<name>A0A1U7CWR7_9BACT</name>
<dbReference type="STRING" id="1387353.BSF38_04941"/>
<dbReference type="Pfam" id="PF12957">
    <property type="entry name" value="DUF3846"/>
    <property type="match status" value="1"/>
</dbReference>
<reference evidence="3" key="1">
    <citation type="submission" date="2016-12" db="EMBL/GenBank/DDBJ databases">
        <title>Comparative genomics of four Isosphaeraceae planctomycetes: a common pool of plasmids and glycoside hydrolase genes.</title>
        <authorList>
            <person name="Ivanova A."/>
        </authorList>
    </citation>
    <scope>NUCLEOTIDE SEQUENCE [LARGE SCALE GENOMIC DNA]</scope>
    <source>
        <strain evidence="3">PX4</strain>
    </source>
</reference>
<proteinExistence type="predicted"/>
<organism evidence="2 3">
    <name type="scientific">Paludisphaera borealis</name>
    <dbReference type="NCBI Taxonomy" id="1387353"/>
    <lineage>
        <taxon>Bacteria</taxon>
        <taxon>Pseudomonadati</taxon>
        <taxon>Planctomycetota</taxon>
        <taxon>Planctomycetia</taxon>
        <taxon>Isosphaerales</taxon>
        <taxon>Isosphaeraceae</taxon>
        <taxon>Paludisphaera</taxon>
    </lineage>
</organism>
<dbReference type="EMBL" id="CP019082">
    <property type="protein sequence ID" value="APW63375.1"/>
    <property type="molecule type" value="Genomic_DNA"/>
</dbReference>
<protein>
    <recommendedName>
        <fullName evidence="1">DUF3846 domain-containing protein</fullName>
    </recommendedName>
</protein>
<dbReference type="Proteomes" id="UP000186309">
    <property type="component" value="Chromosome"/>
</dbReference>